<evidence type="ECO:0000313" key="3">
    <source>
        <dbReference type="Proteomes" id="UP001203607"/>
    </source>
</evidence>
<dbReference type="EMBL" id="JAMFMA010000002">
    <property type="protein sequence ID" value="MCL6273843.1"/>
    <property type="molecule type" value="Genomic_DNA"/>
</dbReference>
<gene>
    <name evidence="2" type="ORF">M3P19_07480</name>
</gene>
<sequence length="306" mass="34810">MIYYKMIILCVLTAWLSNFGLAQESYQQDFGPRLSPNGKSVVYYSYRNEQLPDIYLMDLDSRTELQITASTSSWDLNPTWSSDGSYIYFSSNRDGEMSIFRIKPDGSSLEKVTKPKKGFRHSEISFSADGKFMLYAEFRPDKKTALILRNTASNEVQVVLESKKSGDEFYKPALHPNGNEIVFLKNMAKDSTYIFDLFSLDVSTKKITNLTNSPNSSERMPNWSQDGAYLLYSNNAGGHTFDLHKRNHKTGKTKQVSFFADRQELNASLGHSKLVYDAGNYGMETDGNTFIFMADEHGKNIEQLTH</sequence>
<dbReference type="SUPFAM" id="SSF82171">
    <property type="entry name" value="DPP6 N-terminal domain-like"/>
    <property type="match status" value="1"/>
</dbReference>
<protein>
    <submittedName>
        <fullName evidence="2">Beta-propeller fold lactonase family protein</fullName>
    </submittedName>
</protein>
<dbReference type="Pfam" id="PF07676">
    <property type="entry name" value="PD40"/>
    <property type="match status" value="3"/>
</dbReference>
<dbReference type="PANTHER" id="PTHR36842">
    <property type="entry name" value="PROTEIN TOLB HOMOLOG"/>
    <property type="match status" value="1"/>
</dbReference>
<keyword evidence="3" id="KW-1185">Reference proteome</keyword>
<organism evidence="2 3">
    <name type="scientific">Flagellimonas spongiicola</name>
    <dbReference type="NCBI Taxonomy" id="2942208"/>
    <lineage>
        <taxon>Bacteria</taxon>
        <taxon>Pseudomonadati</taxon>
        <taxon>Bacteroidota</taxon>
        <taxon>Flavobacteriia</taxon>
        <taxon>Flavobacteriales</taxon>
        <taxon>Flavobacteriaceae</taxon>
        <taxon>Flagellimonas</taxon>
    </lineage>
</organism>
<reference evidence="2 3" key="1">
    <citation type="submission" date="2022-05" db="EMBL/GenBank/DDBJ databases">
        <authorList>
            <person name="Park J.-S."/>
        </authorList>
    </citation>
    <scope>NUCLEOTIDE SEQUENCE [LARGE SCALE GENOMIC DNA]</scope>
    <source>
        <strain evidence="2 3">2012CJ35-5</strain>
    </source>
</reference>
<comment type="similarity">
    <text evidence="1">Belongs to the TolB family.</text>
</comment>
<dbReference type="InterPro" id="IPR011659">
    <property type="entry name" value="WD40"/>
</dbReference>
<name>A0ABT0PR21_9FLAO</name>
<dbReference type="InterPro" id="IPR011042">
    <property type="entry name" value="6-blade_b-propeller_TolB-like"/>
</dbReference>
<dbReference type="Proteomes" id="UP001203607">
    <property type="component" value="Unassembled WGS sequence"/>
</dbReference>
<dbReference type="RefSeq" id="WP_249657033.1">
    <property type="nucleotide sequence ID" value="NZ_JAMFMA010000002.1"/>
</dbReference>
<dbReference type="Gene3D" id="2.120.10.30">
    <property type="entry name" value="TolB, C-terminal domain"/>
    <property type="match status" value="2"/>
</dbReference>
<evidence type="ECO:0000256" key="1">
    <source>
        <dbReference type="ARBA" id="ARBA00009820"/>
    </source>
</evidence>
<comment type="caution">
    <text evidence="2">The sequence shown here is derived from an EMBL/GenBank/DDBJ whole genome shotgun (WGS) entry which is preliminary data.</text>
</comment>
<evidence type="ECO:0000313" key="2">
    <source>
        <dbReference type="EMBL" id="MCL6273843.1"/>
    </source>
</evidence>
<proteinExistence type="inferred from homology"/>
<accession>A0ABT0PR21</accession>